<comment type="caution">
    <text evidence="2">The sequence shown here is derived from an EMBL/GenBank/DDBJ whole genome shotgun (WGS) entry which is preliminary data.</text>
</comment>
<evidence type="ECO:0000313" key="2">
    <source>
        <dbReference type="EMBL" id="PZQ56209.1"/>
    </source>
</evidence>
<evidence type="ECO:0000313" key="3">
    <source>
        <dbReference type="Proteomes" id="UP000249082"/>
    </source>
</evidence>
<reference evidence="2 3" key="1">
    <citation type="submission" date="2017-08" db="EMBL/GenBank/DDBJ databases">
        <title>Infants hospitalized years apart are colonized by the same room-sourced microbial strains.</title>
        <authorList>
            <person name="Brooks B."/>
            <person name="Olm M.R."/>
            <person name="Firek B.A."/>
            <person name="Baker R."/>
            <person name="Thomas B.C."/>
            <person name="Morowitz M.J."/>
            <person name="Banfield J.F."/>
        </authorList>
    </citation>
    <scope>NUCLEOTIDE SEQUENCE [LARGE SCALE GENOMIC DNA]</scope>
    <source>
        <strain evidence="2">S2_005_002_R2_33</strain>
    </source>
</reference>
<dbReference type="EMBL" id="QFPX01000004">
    <property type="protein sequence ID" value="PZQ56209.1"/>
    <property type="molecule type" value="Genomic_DNA"/>
</dbReference>
<dbReference type="AlphaFoldDB" id="A0A2W5NW88"/>
<protein>
    <submittedName>
        <fullName evidence="2">Uncharacterized protein</fullName>
    </submittedName>
</protein>
<accession>A0A2W5NW88</accession>
<proteinExistence type="predicted"/>
<keyword evidence="1" id="KW-0472">Membrane</keyword>
<feature type="transmembrane region" description="Helical" evidence="1">
    <location>
        <begin position="45"/>
        <end position="65"/>
    </location>
</feature>
<dbReference type="Proteomes" id="UP000249082">
    <property type="component" value="Unassembled WGS sequence"/>
</dbReference>
<keyword evidence="1" id="KW-0812">Transmembrane</keyword>
<feature type="transmembrane region" description="Helical" evidence="1">
    <location>
        <begin position="12"/>
        <end position="33"/>
    </location>
</feature>
<sequence>MESHRASYSVSSLRWGFAALETLLVLITLAALTDNLLDADWGLSWSTFFVGLIGSVWALVIYQLIAAQMSGKND</sequence>
<gene>
    <name evidence="2" type="ORF">DI555_06195</name>
</gene>
<evidence type="ECO:0000256" key="1">
    <source>
        <dbReference type="SAM" id="Phobius"/>
    </source>
</evidence>
<organism evidence="2 3">
    <name type="scientific">Novosphingobium pentaromativorans</name>
    <dbReference type="NCBI Taxonomy" id="205844"/>
    <lineage>
        <taxon>Bacteria</taxon>
        <taxon>Pseudomonadati</taxon>
        <taxon>Pseudomonadota</taxon>
        <taxon>Alphaproteobacteria</taxon>
        <taxon>Sphingomonadales</taxon>
        <taxon>Sphingomonadaceae</taxon>
        <taxon>Novosphingobium</taxon>
    </lineage>
</organism>
<name>A0A2W5NW88_9SPHN</name>
<keyword evidence="1" id="KW-1133">Transmembrane helix</keyword>